<dbReference type="EC" id="3.2.2.27" evidence="4 9"/>
<dbReference type="PANTHER" id="PTHR11264">
    <property type="entry name" value="URACIL-DNA GLYCOSYLASE"/>
    <property type="match status" value="1"/>
</dbReference>
<dbReference type="NCBIfam" id="NF003592">
    <property type="entry name" value="PRK05254.1-5"/>
    <property type="match status" value="1"/>
</dbReference>
<evidence type="ECO:0000256" key="11">
    <source>
        <dbReference type="RuleBase" id="RU003780"/>
    </source>
</evidence>
<dbReference type="RefSeq" id="WP_264791245.1">
    <property type="nucleotide sequence ID" value="NZ_AP026867.1"/>
</dbReference>
<evidence type="ECO:0000256" key="4">
    <source>
        <dbReference type="ARBA" id="ARBA00012030"/>
    </source>
</evidence>
<dbReference type="InterPro" id="IPR018085">
    <property type="entry name" value="Ura-DNA_Glyclase_AS"/>
</dbReference>
<feature type="active site" description="Proton acceptor" evidence="9 10">
    <location>
        <position position="70"/>
    </location>
</feature>
<dbReference type="NCBIfam" id="NF003588">
    <property type="entry name" value="PRK05254.1-1"/>
    <property type="match status" value="1"/>
</dbReference>
<dbReference type="InterPro" id="IPR036895">
    <property type="entry name" value="Uracil-DNA_glycosylase-like_sf"/>
</dbReference>
<dbReference type="Gene3D" id="3.40.470.10">
    <property type="entry name" value="Uracil-DNA glycosylase-like domain"/>
    <property type="match status" value="1"/>
</dbReference>
<keyword evidence="9" id="KW-0963">Cytoplasm</keyword>
<evidence type="ECO:0000256" key="8">
    <source>
        <dbReference type="ARBA" id="ARBA00023204"/>
    </source>
</evidence>
<dbReference type="HAMAP" id="MF_00148">
    <property type="entry name" value="UDG"/>
    <property type="match status" value="1"/>
</dbReference>
<keyword evidence="6 9" id="KW-0227">DNA damage</keyword>
<dbReference type="EMBL" id="AP026867">
    <property type="protein sequence ID" value="BDS09895.1"/>
    <property type="molecule type" value="Genomic_DNA"/>
</dbReference>
<evidence type="ECO:0000313" key="14">
    <source>
        <dbReference type="Proteomes" id="UP001060919"/>
    </source>
</evidence>
<protein>
    <recommendedName>
        <fullName evidence="5 9">Uracil-DNA glycosylase</fullName>
        <shortName evidence="9">UDG</shortName>
        <ecNumber evidence="4 9">3.2.2.27</ecNumber>
    </recommendedName>
</protein>
<dbReference type="SUPFAM" id="SSF52141">
    <property type="entry name" value="Uracil-DNA glycosylase-like"/>
    <property type="match status" value="1"/>
</dbReference>
<evidence type="ECO:0000313" key="13">
    <source>
        <dbReference type="EMBL" id="BDS09895.1"/>
    </source>
</evidence>
<evidence type="ECO:0000256" key="9">
    <source>
        <dbReference type="HAMAP-Rule" id="MF_00148"/>
    </source>
</evidence>
<comment type="subcellular location">
    <subcellularLocation>
        <location evidence="9">Cytoplasm</location>
    </subcellularLocation>
</comment>
<comment type="similarity">
    <text evidence="3 9 11">Belongs to the uracil-DNA glycosylase (UDG) superfamily. UNG family.</text>
</comment>
<dbReference type="Pfam" id="PF03167">
    <property type="entry name" value="UDG"/>
    <property type="match status" value="1"/>
</dbReference>
<evidence type="ECO:0000259" key="12">
    <source>
        <dbReference type="SMART" id="SM00986"/>
    </source>
</evidence>
<comment type="catalytic activity">
    <reaction evidence="1 9 11">
        <text>Hydrolyzes single-stranded DNA or mismatched double-stranded DNA and polynucleotides, releasing free uracil.</text>
        <dbReference type="EC" id="3.2.2.27"/>
    </reaction>
</comment>
<dbReference type="SMART" id="SM00987">
    <property type="entry name" value="UreE_C"/>
    <property type="match status" value="1"/>
</dbReference>
<dbReference type="KEGG" id="aup:AsAng_0006000"/>
<dbReference type="Proteomes" id="UP001060919">
    <property type="component" value="Chromosome"/>
</dbReference>
<comment type="function">
    <text evidence="2 9 11">Excises uracil residues from the DNA which can arise as a result of misincorporation of dUMP residues by DNA polymerase or due to deamination of cytosine.</text>
</comment>
<organism evidence="13 14">
    <name type="scientific">Aureispira anguillae</name>
    <dbReference type="NCBI Taxonomy" id="2864201"/>
    <lineage>
        <taxon>Bacteria</taxon>
        <taxon>Pseudomonadati</taxon>
        <taxon>Bacteroidota</taxon>
        <taxon>Saprospiria</taxon>
        <taxon>Saprospirales</taxon>
        <taxon>Saprospiraceae</taxon>
        <taxon>Aureispira</taxon>
    </lineage>
</organism>
<evidence type="ECO:0000256" key="2">
    <source>
        <dbReference type="ARBA" id="ARBA00002631"/>
    </source>
</evidence>
<dbReference type="AlphaFoldDB" id="A0A916DQ53"/>
<feature type="domain" description="Uracil-DNA glycosylase-like" evidence="12">
    <location>
        <begin position="54"/>
        <end position="215"/>
    </location>
</feature>
<reference evidence="13" key="1">
    <citation type="submission" date="2022-09" db="EMBL/GenBank/DDBJ databases">
        <title>Aureispira anguillicida sp. nov., isolated from Leptocephalus of Japanese eel Anguilla japonica.</title>
        <authorList>
            <person name="Yuasa K."/>
            <person name="Mekata T."/>
            <person name="Ikunari K."/>
        </authorList>
    </citation>
    <scope>NUCLEOTIDE SEQUENCE</scope>
    <source>
        <strain evidence="13">EL160426</strain>
    </source>
</reference>
<dbReference type="NCBIfam" id="NF003591">
    <property type="entry name" value="PRK05254.1-4"/>
    <property type="match status" value="1"/>
</dbReference>
<dbReference type="GO" id="GO:0097510">
    <property type="term" value="P:base-excision repair, AP site formation via deaminated base removal"/>
    <property type="evidence" value="ECO:0007669"/>
    <property type="project" value="TreeGrafter"/>
</dbReference>
<dbReference type="NCBIfam" id="TIGR00628">
    <property type="entry name" value="ung"/>
    <property type="match status" value="1"/>
</dbReference>
<evidence type="ECO:0000256" key="5">
    <source>
        <dbReference type="ARBA" id="ARBA00018429"/>
    </source>
</evidence>
<name>A0A916DQ53_9BACT</name>
<keyword evidence="14" id="KW-1185">Reference proteome</keyword>
<evidence type="ECO:0000256" key="1">
    <source>
        <dbReference type="ARBA" id="ARBA00001400"/>
    </source>
</evidence>
<dbReference type="SMART" id="SM00986">
    <property type="entry name" value="UDG"/>
    <property type="match status" value="1"/>
</dbReference>
<proteinExistence type="inferred from homology"/>
<gene>
    <name evidence="9" type="primary">ung</name>
    <name evidence="13" type="ORF">AsAng_0006000</name>
</gene>
<dbReference type="PANTHER" id="PTHR11264:SF0">
    <property type="entry name" value="URACIL-DNA GLYCOSYLASE"/>
    <property type="match status" value="1"/>
</dbReference>
<dbReference type="NCBIfam" id="NF003589">
    <property type="entry name" value="PRK05254.1-2"/>
    <property type="match status" value="1"/>
</dbReference>
<dbReference type="InterPro" id="IPR005122">
    <property type="entry name" value="Uracil-DNA_glycosylase-like"/>
</dbReference>
<dbReference type="FunFam" id="3.40.470.10:FF:000001">
    <property type="entry name" value="Uracil-DNA glycosylase"/>
    <property type="match status" value="1"/>
</dbReference>
<evidence type="ECO:0000256" key="10">
    <source>
        <dbReference type="PROSITE-ProRule" id="PRU10072"/>
    </source>
</evidence>
<keyword evidence="7 9" id="KW-0378">Hydrolase</keyword>
<dbReference type="PROSITE" id="PS00130">
    <property type="entry name" value="U_DNA_GLYCOSYLASE"/>
    <property type="match status" value="1"/>
</dbReference>
<sequence length="230" mass="25703">MAEIIDVKIEESWKKALNNEFQEDYFSKIKTFLKGEYAAGKTIYPPGNLIFNAFDTVPLPELKVVILGQDPYHGPGQAHGLSFSVPKTAKIPPSLRNVYKELTEDIPGFEKPKHGNLETWAKQGVFLLNAFLTVEHKKAGSHQKIGWGKFTDAVIQKISDEREGVVFMFWGNFAKKKAVLVDSNKHLILEAAHPSPLAGTAFLGNKHFSQANAYLEQQGKKGIDWILPLD</sequence>
<evidence type="ECO:0000256" key="3">
    <source>
        <dbReference type="ARBA" id="ARBA00008184"/>
    </source>
</evidence>
<dbReference type="CDD" id="cd10027">
    <property type="entry name" value="UDG-F1-like"/>
    <property type="match status" value="1"/>
</dbReference>
<evidence type="ECO:0000256" key="6">
    <source>
        <dbReference type="ARBA" id="ARBA00022763"/>
    </source>
</evidence>
<accession>A0A916DQ53</accession>
<dbReference type="GO" id="GO:0004844">
    <property type="term" value="F:uracil DNA N-glycosylase activity"/>
    <property type="evidence" value="ECO:0007669"/>
    <property type="project" value="UniProtKB-UniRule"/>
</dbReference>
<dbReference type="InterPro" id="IPR002043">
    <property type="entry name" value="UDG_fam1"/>
</dbReference>
<keyword evidence="8 9" id="KW-0234">DNA repair</keyword>
<dbReference type="GO" id="GO:0005737">
    <property type="term" value="C:cytoplasm"/>
    <property type="evidence" value="ECO:0007669"/>
    <property type="project" value="UniProtKB-SubCell"/>
</dbReference>
<evidence type="ECO:0000256" key="7">
    <source>
        <dbReference type="ARBA" id="ARBA00022801"/>
    </source>
</evidence>